<feature type="transmembrane region" description="Helical" evidence="3">
    <location>
        <begin position="12"/>
        <end position="30"/>
    </location>
</feature>
<comment type="caution">
    <text evidence="5">The sequence shown here is derived from an EMBL/GenBank/DDBJ whole genome shotgun (WGS) entry which is preliminary data.</text>
</comment>
<keyword evidence="3" id="KW-0812">Transmembrane</keyword>
<dbReference type="PANTHER" id="PTHR32305">
    <property type="match status" value="1"/>
</dbReference>
<dbReference type="Pfam" id="PF25023">
    <property type="entry name" value="TEN_YD-shell"/>
    <property type="match status" value="1"/>
</dbReference>
<feature type="domain" description="Hint" evidence="4">
    <location>
        <begin position="1752"/>
        <end position="1846"/>
    </location>
</feature>
<dbReference type="Pfam" id="PF05593">
    <property type="entry name" value="RHS_repeat"/>
    <property type="match status" value="1"/>
</dbReference>
<dbReference type="SMART" id="SM00306">
    <property type="entry name" value="HintN"/>
    <property type="match status" value="1"/>
</dbReference>
<sequence length="1987" mass="226550">MTKNNIWTRMFYVFIIISMILSDANFYGIARAAQDTKTSNFVDEADYVSISTPGRLSNEQIKDVKQYYSADMLLAASYYYPELNSLLDTDLLMKSLSVEKNELVSLIKSFSQSEKDIILGLTPIVLEAYNFEIDPISSSKNRPIHSEAIILPESVTDAVYTEVIEDVYGNSDSHEDSKDKGDDYDVNDNQKPSVTDSVYSGFREFSLPTLFNFNDRNTLYHYERSVDTEADVNAVYRSASQADTDIYLEGKHGLDLSIIRMYDSMNAKTTLPSYESTQICDQSNSDYNTKVPASDCMGNTVSQAIDSVNDTDYFVSTGWTLNIPTMKTDWIFETIPLIFQPNSSYDVYNREYGFDQGRRRFTLEDGTTYEFDINDENNDKSYPINYPYHNVIYKMDSVGNHLLTLNDQIEYAFNEEGEILYKKNFLDDKITYAYSEDGITITDSLNSVVKISRVEQRIIGITVTNTKGELLYDLSYDSDLVDHQATLRLVDKESVEPDTYTIQTIPASYYQLNSVRDNINKRTIKSYSYYEPDSSRHADFNFEDDYMYYFDQNYEPILDVNGAEAASIFNRDRSTYGEIEYLLLKQINEEDGLSTNYQYSTYDGSWDQADNWKDQVKKRGSNRVFLDSNIITYVGYHPVLNVYYSYTDNHNNQKIFQKNTSSDSKDSHEIWNISREEEGVAYVRLSDSTSRSGDQIATKYGYNYGDYVINEWKYYTPHSNGKVLNTYSYTDYQDMNSPLQQNIDGVQVDFGKSVVMASFFENGYDPSIIKTFTDYLASDNRTEQLKRELYFGGNASNITNQAAVQSYSYDNYGFPKRTVDVSGNVTNYLYNGPFHQVSYIENVSTDSSLIKRQSYAYNSDGTVGNHTVINSYSNEGKPSTDTLVTDYLSYNSNKQPTHIRVTSSGDLYGNYRAYEQYLEYDANGLNVTKQTVYLTLKDGSSPTPISYTFQYDKYGRQILSSFPDGSQVQSKYDFNDRVISEKYITTTSEPALDYSYEYNDKERKITETSPEGIQTITNYTPYGDIEIQSAISGNNDRILVENSFNKTGLLQTATKPYGNDDMKTTFAYAGNGELSQTTDALGYITRYFYANTAVSGSKQLPQSTVMVTNPEGKTEITKQNLSGQTDYYLEKSLTSKRETYNVFNSLGQNIKTSIQTGDQKEVTEYTYNPDGNLISMIDAEKQKYTYYYDFNGSLTRSYINGVLQKEDFYNEVGWLLKSKKTQLSDTPELKDTIRTTNYIYNNIGLVSNVTDQLGQSYSYEYNGYNQEKNITVKNAQNENVYQIEKSYEPFSLLLKKISSSSDNTEIEYSYDDWNRLKSQTVGNHNYKLTYDAFDRMTGLYYPDGNHVDYTYDLLGRISSVSYPGMETATMDYSIGEDNQTTITRYPNQISQTLTANSFNETVSNQFSGMNEKIEYDGYSNVNKKTVNSDSFVYAYDGLNRLKQEINQLGSRDYSYDEQGNINAIKGDDFNEFQTGSASLEYDALNQLSSYISVDNDGVEKKTAYTYYGDGTRATKTSNTSDVTRYVYLNGQVIEELDTSGNSKARNIWGGQNLLFRENHNSSAGYYYYNSHGDVIEIKDKAGKTLNTYEYDTWGKIVKETGNFNNPYKYAGEIYDDESGYYYLSSRYYDPNSMRFINEDTYQGDLVEPSTLNLYTYVGNNPLIYVDPSGHVWEWVGTRWRSIKKGASATVNFLVLDDIRTLTDPKSSFFDKSMAVAGFIPVGKVLKGGKLVVKWVNKNGKIINKVVKPISKCNCFTAGTKVQTADGEKPIEEIEIGDRVLSKDETTGEIAIKEVTATFNHETDEIYQIHVGDQVVESTYNHPFWVKGKGWRYVKDLKVGDLLVQSDGNILKIQSIELEHRHVTVYNMTVDEFHTYFVSDLGIWVHNTNCALFGAKGVQTTSKTIWKENGSKARIDVENPNPGQRPGQIHYQDANNKKYLFDPQKGAFVDSNGKLAPKSVNKMLKDSNFVKKLNVGLTQYLGESPYAP</sequence>
<dbReference type="NCBIfam" id="TIGR01643">
    <property type="entry name" value="YD_repeat_2x"/>
    <property type="match status" value="1"/>
</dbReference>
<dbReference type="InterPro" id="IPR003587">
    <property type="entry name" value="Hint_dom_N"/>
</dbReference>
<dbReference type="Pfam" id="PF07591">
    <property type="entry name" value="PT-HINT"/>
    <property type="match status" value="1"/>
</dbReference>
<keyword evidence="3" id="KW-0472">Membrane</keyword>
<keyword evidence="3" id="KW-1133">Transmembrane helix</keyword>
<evidence type="ECO:0000313" key="5">
    <source>
        <dbReference type="EMBL" id="MBD7970443.1"/>
    </source>
</evidence>
<evidence type="ECO:0000256" key="2">
    <source>
        <dbReference type="SAM" id="MobiDB-lite"/>
    </source>
</evidence>
<evidence type="ECO:0000259" key="4">
    <source>
        <dbReference type="SMART" id="SM00306"/>
    </source>
</evidence>
<dbReference type="SUPFAM" id="SSF51294">
    <property type="entry name" value="Hedgehog/intein (Hint) domain"/>
    <property type="match status" value="1"/>
</dbReference>
<dbReference type="InterPro" id="IPR006530">
    <property type="entry name" value="YD"/>
</dbReference>
<evidence type="ECO:0000313" key="6">
    <source>
        <dbReference type="Proteomes" id="UP000608071"/>
    </source>
</evidence>
<dbReference type="PROSITE" id="PS50818">
    <property type="entry name" value="INTEIN_C_TER"/>
    <property type="match status" value="1"/>
</dbReference>
<dbReference type="EMBL" id="JACSQL010000012">
    <property type="protein sequence ID" value="MBD7970443.1"/>
    <property type="molecule type" value="Genomic_DNA"/>
</dbReference>
<dbReference type="NCBIfam" id="TIGR03696">
    <property type="entry name" value="Rhs_assc_core"/>
    <property type="match status" value="1"/>
</dbReference>
<dbReference type="Gene3D" id="2.180.10.10">
    <property type="entry name" value="RHS repeat-associated core"/>
    <property type="match status" value="2"/>
</dbReference>
<name>A0ABR8T3U8_9BACL</name>
<feature type="compositionally biased region" description="Basic and acidic residues" evidence="2">
    <location>
        <begin position="172"/>
        <end position="183"/>
    </location>
</feature>
<dbReference type="PROSITE" id="PS50817">
    <property type="entry name" value="INTEIN_N_TER"/>
    <property type="match status" value="1"/>
</dbReference>
<dbReference type="InterPro" id="IPR006141">
    <property type="entry name" value="Intein_N"/>
</dbReference>
<protein>
    <submittedName>
        <fullName evidence="5">Hint domain-containing protein</fullName>
    </submittedName>
</protein>
<reference evidence="5 6" key="1">
    <citation type="submission" date="2020-08" db="EMBL/GenBank/DDBJ databases">
        <title>A Genomic Blueprint of the Chicken Gut Microbiome.</title>
        <authorList>
            <person name="Gilroy R."/>
            <person name="Ravi A."/>
            <person name="Getino M."/>
            <person name="Pursley I."/>
            <person name="Horton D.L."/>
            <person name="Alikhan N.-F."/>
            <person name="Baker D."/>
            <person name="Gharbi K."/>
            <person name="Hall N."/>
            <person name="Watson M."/>
            <person name="Adriaenssens E.M."/>
            <person name="Foster-Nyarko E."/>
            <person name="Jarju S."/>
            <person name="Secka A."/>
            <person name="Antonio M."/>
            <person name="Oren A."/>
            <person name="Chaudhuri R."/>
            <person name="La Ragione R.M."/>
            <person name="Hildebrand F."/>
            <person name="Pallen M.J."/>
        </authorList>
    </citation>
    <scope>NUCLEOTIDE SEQUENCE [LARGE SCALE GENOMIC DNA]</scope>
    <source>
        <strain evidence="5 6">Sa2BVA9</strain>
    </source>
</reference>
<organism evidence="5 6">
    <name type="scientific">Paenibacillus gallinarum</name>
    <dbReference type="NCBI Taxonomy" id="2762232"/>
    <lineage>
        <taxon>Bacteria</taxon>
        <taxon>Bacillati</taxon>
        <taxon>Bacillota</taxon>
        <taxon>Bacilli</taxon>
        <taxon>Bacillales</taxon>
        <taxon>Paenibacillaceae</taxon>
        <taxon>Paenibacillus</taxon>
    </lineage>
</organism>
<dbReference type="CDD" id="cd00081">
    <property type="entry name" value="Hint"/>
    <property type="match status" value="1"/>
</dbReference>
<feature type="region of interest" description="Disordered" evidence="2">
    <location>
        <begin position="170"/>
        <end position="192"/>
    </location>
</feature>
<dbReference type="InterPro" id="IPR022385">
    <property type="entry name" value="Rhs_assc_core"/>
</dbReference>
<keyword evidence="1" id="KW-0677">Repeat</keyword>
<dbReference type="InterPro" id="IPR030934">
    <property type="entry name" value="Intein_C"/>
</dbReference>
<gene>
    <name evidence="5" type="ORF">H9647_20450</name>
</gene>
<dbReference type="InterPro" id="IPR036844">
    <property type="entry name" value="Hint_dom_sf"/>
</dbReference>
<keyword evidence="6" id="KW-1185">Reference proteome</keyword>
<dbReference type="InterPro" id="IPR031325">
    <property type="entry name" value="RHS_repeat"/>
</dbReference>
<evidence type="ECO:0000256" key="3">
    <source>
        <dbReference type="SAM" id="Phobius"/>
    </source>
</evidence>
<dbReference type="PANTHER" id="PTHR32305:SF15">
    <property type="entry name" value="PROTEIN RHSA-RELATED"/>
    <property type="match status" value="1"/>
</dbReference>
<dbReference type="InterPro" id="IPR056823">
    <property type="entry name" value="TEN-like_YD-shell"/>
</dbReference>
<accession>A0ABR8T3U8</accession>
<dbReference type="InterPro" id="IPR050708">
    <property type="entry name" value="T6SS_VgrG/RHS"/>
</dbReference>
<proteinExistence type="predicted"/>
<dbReference type="Proteomes" id="UP000608071">
    <property type="component" value="Unassembled WGS sequence"/>
</dbReference>
<dbReference type="RefSeq" id="WP_191803555.1">
    <property type="nucleotide sequence ID" value="NZ_JACSQL010000012.1"/>
</dbReference>
<dbReference type="Gene3D" id="2.170.16.10">
    <property type="entry name" value="Hedgehog/Intein (Hint) domain"/>
    <property type="match status" value="1"/>
</dbReference>
<evidence type="ECO:0000256" key="1">
    <source>
        <dbReference type="ARBA" id="ARBA00022737"/>
    </source>
</evidence>